<feature type="domain" description="Radical SAM core" evidence="8">
    <location>
        <begin position="201"/>
        <end position="425"/>
    </location>
</feature>
<evidence type="ECO:0000256" key="5">
    <source>
        <dbReference type="ARBA" id="ARBA00022723"/>
    </source>
</evidence>
<dbReference type="HOGENOM" id="CLU_021572_4_1_0"/>
<evidence type="ECO:0000256" key="6">
    <source>
        <dbReference type="ARBA" id="ARBA00023004"/>
    </source>
</evidence>
<proteinExistence type="predicted"/>
<dbReference type="InterPro" id="IPR007197">
    <property type="entry name" value="rSAM"/>
</dbReference>
<dbReference type="AlphaFoldDB" id="Q01S24"/>
<dbReference type="SFLD" id="SFLDS00029">
    <property type="entry name" value="Radical_SAM"/>
    <property type="match status" value="1"/>
</dbReference>
<dbReference type="GO" id="GO:0046872">
    <property type="term" value="F:metal ion binding"/>
    <property type="evidence" value="ECO:0007669"/>
    <property type="project" value="UniProtKB-KW"/>
</dbReference>
<dbReference type="KEGG" id="sus:Acid_6624"/>
<evidence type="ECO:0000256" key="1">
    <source>
        <dbReference type="ARBA" id="ARBA00001966"/>
    </source>
</evidence>
<dbReference type="InterPro" id="IPR023404">
    <property type="entry name" value="rSAM_horseshoe"/>
</dbReference>
<dbReference type="GO" id="GO:0003824">
    <property type="term" value="F:catalytic activity"/>
    <property type="evidence" value="ECO:0007669"/>
    <property type="project" value="InterPro"/>
</dbReference>
<evidence type="ECO:0000256" key="3">
    <source>
        <dbReference type="ARBA" id="ARBA00022679"/>
    </source>
</evidence>
<protein>
    <submittedName>
        <fullName evidence="9">Radical SAM domain protein</fullName>
    </submittedName>
</protein>
<dbReference type="InParanoid" id="Q01S24"/>
<dbReference type="CDD" id="cd01335">
    <property type="entry name" value="Radical_SAM"/>
    <property type="match status" value="1"/>
</dbReference>
<dbReference type="PANTHER" id="PTHR43409">
    <property type="entry name" value="ANAEROBIC MAGNESIUM-PROTOPORPHYRIN IX MONOMETHYL ESTER CYCLASE-RELATED"/>
    <property type="match status" value="1"/>
</dbReference>
<dbReference type="eggNOG" id="COG1032">
    <property type="taxonomic scope" value="Bacteria"/>
</dbReference>
<dbReference type="GO" id="GO:0051539">
    <property type="term" value="F:4 iron, 4 sulfur cluster binding"/>
    <property type="evidence" value="ECO:0007669"/>
    <property type="project" value="UniProtKB-KW"/>
</dbReference>
<dbReference type="EMBL" id="CP000473">
    <property type="protein sequence ID" value="ABJ87546.1"/>
    <property type="molecule type" value="Genomic_DNA"/>
</dbReference>
<dbReference type="InterPro" id="IPR006638">
    <property type="entry name" value="Elp3/MiaA/NifB-like_rSAM"/>
</dbReference>
<gene>
    <name evidence="9" type="ordered locus">Acid_6624</name>
</gene>
<keyword evidence="6" id="KW-0408">Iron</keyword>
<dbReference type="InterPro" id="IPR058240">
    <property type="entry name" value="rSAM_sf"/>
</dbReference>
<evidence type="ECO:0000256" key="4">
    <source>
        <dbReference type="ARBA" id="ARBA00022691"/>
    </source>
</evidence>
<keyword evidence="3" id="KW-0808">Transferase</keyword>
<dbReference type="SMART" id="SM00729">
    <property type="entry name" value="Elp3"/>
    <property type="match status" value="1"/>
</dbReference>
<comment type="cofactor">
    <cofactor evidence="1">
        <name>[4Fe-4S] cluster</name>
        <dbReference type="ChEBI" id="CHEBI:49883"/>
    </cofactor>
</comment>
<keyword evidence="5" id="KW-0479">Metal-binding</keyword>
<dbReference type="Pfam" id="PF04055">
    <property type="entry name" value="Radical_SAM"/>
    <property type="match status" value="1"/>
</dbReference>
<dbReference type="OrthoDB" id="9801659at2"/>
<evidence type="ECO:0000256" key="7">
    <source>
        <dbReference type="ARBA" id="ARBA00023014"/>
    </source>
</evidence>
<dbReference type="InterPro" id="IPR034466">
    <property type="entry name" value="Methyltransferase_Class_B"/>
</dbReference>
<dbReference type="SFLD" id="SFLDG01082">
    <property type="entry name" value="B12-binding_domain_containing"/>
    <property type="match status" value="1"/>
</dbReference>
<dbReference type="GO" id="GO:0005829">
    <property type="term" value="C:cytosol"/>
    <property type="evidence" value="ECO:0007669"/>
    <property type="project" value="TreeGrafter"/>
</dbReference>
<dbReference type="SFLD" id="SFLDG01123">
    <property type="entry name" value="methyltransferase_(Class_B)"/>
    <property type="match status" value="1"/>
</dbReference>
<organism evidence="9">
    <name type="scientific">Solibacter usitatus (strain Ellin6076)</name>
    <dbReference type="NCBI Taxonomy" id="234267"/>
    <lineage>
        <taxon>Bacteria</taxon>
        <taxon>Pseudomonadati</taxon>
        <taxon>Acidobacteriota</taxon>
        <taxon>Terriglobia</taxon>
        <taxon>Bryobacterales</taxon>
        <taxon>Solibacteraceae</taxon>
        <taxon>Candidatus Solibacter</taxon>
    </lineage>
</organism>
<reference evidence="9" key="1">
    <citation type="submission" date="2006-10" db="EMBL/GenBank/DDBJ databases">
        <title>Complete sequence of Solibacter usitatus Ellin6076.</title>
        <authorList>
            <consortium name="US DOE Joint Genome Institute"/>
            <person name="Copeland A."/>
            <person name="Lucas S."/>
            <person name="Lapidus A."/>
            <person name="Barry K."/>
            <person name="Detter J.C."/>
            <person name="Glavina del Rio T."/>
            <person name="Hammon N."/>
            <person name="Israni S."/>
            <person name="Dalin E."/>
            <person name="Tice H."/>
            <person name="Pitluck S."/>
            <person name="Thompson L.S."/>
            <person name="Brettin T."/>
            <person name="Bruce D."/>
            <person name="Han C."/>
            <person name="Tapia R."/>
            <person name="Gilna P."/>
            <person name="Schmutz J."/>
            <person name="Larimer F."/>
            <person name="Land M."/>
            <person name="Hauser L."/>
            <person name="Kyrpides N."/>
            <person name="Mikhailova N."/>
            <person name="Janssen P.H."/>
            <person name="Kuske C.R."/>
            <person name="Richardson P."/>
        </authorList>
    </citation>
    <scope>NUCLEOTIDE SEQUENCE</scope>
    <source>
        <strain evidence="9">Ellin6076</strain>
    </source>
</reference>
<dbReference type="Gene3D" id="3.80.30.20">
    <property type="entry name" value="tm_1862 like domain"/>
    <property type="match status" value="1"/>
</dbReference>
<keyword evidence="7" id="KW-0411">Iron-sulfur</keyword>
<name>Q01S24_SOLUE</name>
<sequence length="467" mass="52350">MADILLTHSNHLYSDRKQLRKMQPYPPLQTLLAAACLRRAGYEVALFDAALEDPETGFERALARHNPRLVAVCEDNFNFLTKMCLLRNRELACWMARTACRTGVPAVVNGSDAADRAAEYLAAGFRYVLEGEVEESIVEVARLMLDGEGAMPLRGIAFSDPQSGQVRQTPRRAPITGLDALPMPAWDLIDAEPYRRAWTEAHGYFSMNMVSSRGCPYRCNWCAKPIWGDSYHCRSAHLVAEEMLAIKSQFRPDHLWFADDIFALSQQWTLEFADAVEALGAQIPFKMQSRCDLMTRPTVGALARAGCTEVWMGVESGAQDVLDAMDKGTRLWQVYEARESLCRHGIRACYFLQFGYPGETWTEIEKTLALVRETRPDDIGVSVSYPLPGTAFHKMVSSQLGPKENWADSDDLDMMFQGAFTSGFYRALADALHVEVREGREAAEGAWSTVFALKETCARKLPIWISC</sequence>
<accession>Q01S24</accession>
<evidence type="ECO:0000313" key="9">
    <source>
        <dbReference type="EMBL" id="ABJ87546.1"/>
    </source>
</evidence>
<evidence type="ECO:0000256" key="2">
    <source>
        <dbReference type="ARBA" id="ARBA00022603"/>
    </source>
</evidence>
<evidence type="ECO:0000259" key="8">
    <source>
        <dbReference type="PROSITE" id="PS51918"/>
    </source>
</evidence>
<dbReference type="InterPro" id="IPR051198">
    <property type="entry name" value="BchE-like"/>
</dbReference>
<dbReference type="STRING" id="234267.Acid_6624"/>
<dbReference type="PROSITE" id="PS51918">
    <property type="entry name" value="RADICAL_SAM"/>
    <property type="match status" value="1"/>
</dbReference>
<dbReference type="PANTHER" id="PTHR43409:SF7">
    <property type="entry name" value="BLL1977 PROTEIN"/>
    <property type="match status" value="1"/>
</dbReference>
<keyword evidence="2" id="KW-0489">Methyltransferase</keyword>
<dbReference type="SUPFAM" id="SSF102114">
    <property type="entry name" value="Radical SAM enzymes"/>
    <property type="match status" value="1"/>
</dbReference>
<keyword evidence="4" id="KW-0949">S-adenosyl-L-methionine</keyword>